<name>A0A968KVG1_9SPIO</name>
<dbReference type="EMBL" id="JAATLM010000002">
    <property type="protein sequence ID" value="NIZ70115.1"/>
    <property type="molecule type" value="Genomic_DNA"/>
</dbReference>
<dbReference type="Proteomes" id="UP000778951">
    <property type="component" value="Unassembled WGS sequence"/>
</dbReference>
<evidence type="ECO:0000259" key="1">
    <source>
        <dbReference type="PROSITE" id="PS51186"/>
    </source>
</evidence>
<evidence type="ECO:0000313" key="3">
    <source>
        <dbReference type="Proteomes" id="UP000778951"/>
    </source>
</evidence>
<accession>A0A968KVG1</accession>
<comment type="caution">
    <text evidence="2">The sequence shown here is derived from an EMBL/GenBank/DDBJ whole genome shotgun (WGS) entry which is preliminary data.</text>
</comment>
<keyword evidence="3" id="KW-1185">Reference proteome</keyword>
<dbReference type="InterPro" id="IPR000182">
    <property type="entry name" value="GNAT_dom"/>
</dbReference>
<dbReference type="PANTHER" id="PTHR39173:SF1">
    <property type="entry name" value="ACETYLTRANSFERASE"/>
    <property type="match status" value="1"/>
</dbReference>
<dbReference type="CDD" id="cd04301">
    <property type="entry name" value="NAT_SF"/>
    <property type="match status" value="1"/>
</dbReference>
<reference evidence="2" key="1">
    <citation type="submission" date="2020-03" db="EMBL/GenBank/DDBJ databases">
        <title>Spirochaetal bacteria isolated from arthropods constitute a novel genus Entomospira genus novum within the order Spirochaetales.</title>
        <authorList>
            <person name="Grana-Miraglia L."/>
            <person name="Sikutova S."/>
            <person name="Fingerle V."/>
            <person name="Sing A."/>
            <person name="Castillo-Ramirez S."/>
            <person name="Margos G."/>
            <person name="Rudolf I."/>
        </authorList>
    </citation>
    <scope>NUCLEOTIDE SEQUENCE</scope>
    <source>
        <strain evidence="2">BR149</strain>
    </source>
</reference>
<dbReference type="RefSeq" id="WP_167696357.1">
    <property type="nucleotide sequence ID" value="NZ_CP118182.1"/>
</dbReference>
<dbReference type="PROSITE" id="PS51186">
    <property type="entry name" value="GNAT"/>
    <property type="match status" value="1"/>
</dbReference>
<dbReference type="PANTHER" id="PTHR39173">
    <property type="entry name" value="ACETYLTRANSFERASE"/>
    <property type="match status" value="1"/>
</dbReference>
<dbReference type="InterPro" id="IPR016181">
    <property type="entry name" value="Acyl_CoA_acyltransferase"/>
</dbReference>
<protein>
    <submittedName>
        <fullName evidence="2">GNAT family N-acetyltransferase</fullName>
    </submittedName>
</protein>
<dbReference type="GO" id="GO:0016747">
    <property type="term" value="F:acyltransferase activity, transferring groups other than amino-acyl groups"/>
    <property type="evidence" value="ECO:0007669"/>
    <property type="project" value="InterPro"/>
</dbReference>
<dbReference type="SUPFAM" id="SSF55729">
    <property type="entry name" value="Acyl-CoA N-acyltransferases (Nat)"/>
    <property type="match status" value="1"/>
</dbReference>
<organism evidence="2 3">
    <name type="scientific">Entomospira culicis</name>
    <dbReference type="NCBI Taxonomy" id="2719989"/>
    <lineage>
        <taxon>Bacteria</taxon>
        <taxon>Pseudomonadati</taxon>
        <taxon>Spirochaetota</taxon>
        <taxon>Spirochaetia</taxon>
        <taxon>Spirochaetales</taxon>
        <taxon>Spirochaetaceae</taxon>
        <taxon>Entomospira</taxon>
    </lineage>
</organism>
<dbReference type="Pfam" id="PF13302">
    <property type="entry name" value="Acetyltransf_3"/>
    <property type="match status" value="1"/>
</dbReference>
<proteinExistence type="predicted"/>
<evidence type="ECO:0000313" key="2">
    <source>
        <dbReference type="EMBL" id="NIZ70115.1"/>
    </source>
</evidence>
<dbReference type="Gene3D" id="3.40.630.30">
    <property type="match status" value="1"/>
</dbReference>
<sequence>MRLAEVSSEYTVLLKAYQQAFILAKEICHGAPELTDGMRVEAWLVWVEDHKYVGTLPAGRVLSHSYILLNDKEDKVLGIINLRHYLNDYLRNFGGHVGYSVAPDARGRGYAKLMVAQLRPLAVEFGLDRLLLTCEESNVASLAVIRSTGACYEDRRLDGNRRWILRYWLTISEQ</sequence>
<dbReference type="AlphaFoldDB" id="A0A968KVG1"/>
<feature type="domain" description="N-acetyltransferase" evidence="1">
    <location>
        <begin position="12"/>
        <end position="172"/>
    </location>
</feature>
<gene>
    <name evidence="2" type="ORF">HCT48_07835</name>
</gene>